<sequence>MCNCHHHRRGCPESESDPSSVLQESWQTPLDESIQSSGEFCSPHCFPSSNPRFPRTPPRTPPRSPLRTPPRTPLSDLTREIPPSAPLRILRERPDLSMGVAIAAHRLDFETLSGYEDMDETDMDETDVSGKFPPFFTSLVLENRENQNFLTDFIPDLPKQENF</sequence>
<name>A0A7M7MWM1_APIME</name>
<dbReference type="Proteomes" id="UP000005203">
    <property type="component" value="Linkage group LG1"/>
</dbReference>
<evidence type="ECO:0000313" key="2">
    <source>
        <dbReference type="EnsemblMetazoa" id="XP_026302097"/>
    </source>
</evidence>
<proteinExistence type="predicted"/>
<dbReference type="GeneID" id="102654799"/>
<dbReference type="RefSeq" id="XP_026302097.1">
    <property type="nucleotide sequence ID" value="XM_026446312.1"/>
</dbReference>
<dbReference type="AlphaFoldDB" id="A0A7M7MWM1"/>
<evidence type="ECO:0000256" key="1">
    <source>
        <dbReference type="SAM" id="MobiDB-lite"/>
    </source>
</evidence>
<gene>
    <name evidence="4" type="primary">LOC102654799</name>
</gene>
<dbReference type="OrthoDB" id="7553275at2759"/>
<organism evidence="2">
    <name type="scientific">Apis mellifera</name>
    <name type="common">Honeybee</name>
    <dbReference type="NCBI Taxonomy" id="7460"/>
    <lineage>
        <taxon>Eukaryota</taxon>
        <taxon>Metazoa</taxon>
        <taxon>Ecdysozoa</taxon>
        <taxon>Arthropoda</taxon>
        <taxon>Hexapoda</taxon>
        <taxon>Insecta</taxon>
        <taxon>Pterygota</taxon>
        <taxon>Neoptera</taxon>
        <taxon>Endopterygota</taxon>
        <taxon>Hymenoptera</taxon>
        <taxon>Apocrita</taxon>
        <taxon>Aculeata</taxon>
        <taxon>Apoidea</taxon>
        <taxon>Anthophila</taxon>
        <taxon>Apidae</taxon>
        <taxon>Apis</taxon>
    </lineage>
</organism>
<protein>
    <submittedName>
        <fullName evidence="4">Uncharacterized protein LOC102654799</fullName>
    </submittedName>
</protein>
<keyword evidence="3" id="KW-1185">Reference proteome</keyword>
<reference evidence="3" key="3">
    <citation type="submission" date="2025-05" db="UniProtKB">
        <authorList>
            <consortium name="RefSeq"/>
        </authorList>
    </citation>
    <scope>NUCLEOTIDE SEQUENCE [LARGE SCALE GENOMIC DNA]</scope>
    <source>
        <strain evidence="3">DH4</strain>
    </source>
</reference>
<feature type="compositionally biased region" description="Pro residues" evidence="1">
    <location>
        <begin position="54"/>
        <end position="72"/>
    </location>
</feature>
<feature type="compositionally biased region" description="Polar residues" evidence="1">
    <location>
        <begin position="17"/>
        <end position="39"/>
    </location>
</feature>
<evidence type="ECO:0000313" key="4">
    <source>
        <dbReference type="RefSeq" id="XP_026302097.1"/>
    </source>
</evidence>
<reference evidence="2" key="1">
    <citation type="submission" date="2021-01" db="UniProtKB">
        <authorList>
            <consortium name="EnsemblMetazoa"/>
        </authorList>
    </citation>
    <scope>IDENTIFICATION</scope>
    <source>
        <strain evidence="2">DH4</strain>
    </source>
</reference>
<accession>A0A7M7MWM1</accession>
<evidence type="ECO:0000313" key="3">
    <source>
        <dbReference type="Proteomes" id="UP000005203"/>
    </source>
</evidence>
<feature type="region of interest" description="Disordered" evidence="1">
    <location>
        <begin position="1"/>
        <end position="84"/>
    </location>
</feature>
<accession>A0A8B8HDH7</accession>
<dbReference type="KEGG" id="ame:102654799"/>
<reference evidence="4" key="2">
    <citation type="submission" date="2025-04" db="UniProtKB">
        <authorList>
            <consortium name="RefSeq"/>
        </authorList>
    </citation>
    <scope>IDENTIFICATION</scope>
    <source>
        <strain evidence="4">DH4</strain>
        <tissue evidence="4">Whole body</tissue>
    </source>
</reference>
<dbReference type="EnsemblMetazoa" id="XM_026446312">
    <property type="protein sequence ID" value="XP_026302097"/>
    <property type="gene ID" value="LOC102654799"/>
</dbReference>